<feature type="region of interest" description="Disordered" evidence="9">
    <location>
        <begin position="360"/>
        <end position="384"/>
    </location>
</feature>
<dbReference type="PROSITE" id="PS50892">
    <property type="entry name" value="V_SNARE"/>
    <property type="match status" value="1"/>
</dbReference>
<comment type="similarity">
    <text evidence="1">Belongs to the synaptobrevin family.</text>
</comment>
<dbReference type="PANTHER" id="PTHR21136:SF168">
    <property type="entry name" value="VESICLE-ASSOCIATED MEMBRANE PROTEIN 9"/>
    <property type="match status" value="1"/>
</dbReference>
<dbReference type="SUPFAM" id="SSF58038">
    <property type="entry name" value="SNARE fusion complex"/>
    <property type="match status" value="1"/>
</dbReference>
<feature type="compositionally biased region" description="Low complexity" evidence="9">
    <location>
        <begin position="184"/>
        <end position="198"/>
    </location>
</feature>
<evidence type="ECO:0000256" key="2">
    <source>
        <dbReference type="ARBA" id="ARBA00022448"/>
    </source>
</evidence>
<dbReference type="InterPro" id="IPR001388">
    <property type="entry name" value="Synaptobrevin-like"/>
</dbReference>
<evidence type="ECO:0000256" key="5">
    <source>
        <dbReference type="ARBA" id="ARBA00022989"/>
    </source>
</evidence>
<evidence type="ECO:0000256" key="4">
    <source>
        <dbReference type="ARBA" id="ARBA00022927"/>
    </source>
</evidence>
<evidence type="ECO:0000313" key="12">
    <source>
        <dbReference type="EMBL" id="ODV96684.1"/>
    </source>
</evidence>
<evidence type="ECO:0000256" key="3">
    <source>
        <dbReference type="ARBA" id="ARBA00022692"/>
    </source>
</evidence>
<keyword evidence="4" id="KW-0653">Protein transport</keyword>
<accession>A0A1E4TY79</accession>
<feature type="region of interest" description="Disordered" evidence="9">
    <location>
        <begin position="183"/>
        <end position="212"/>
    </location>
</feature>
<dbReference type="Gene3D" id="1.20.5.110">
    <property type="match status" value="1"/>
</dbReference>
<keyword evidence="13" id="KW-1185">Reference proteome</keyword>
<dbReference type="GO" id="GO:0016020">
    <property type="term" value="C:membrane"/>
    <property type="evidence" value="ECO:0007669"/>
    <property type="project" value="InterPro"/>
</dbReference>
<name>A0A1E4TY79_PACTA</name>
<dbReference type="OrthoDB" id="190375at2759"/>
<evidence type="ECO:0000256" key="9">
    <source>
        <dbReference type="SAM" id="MobiDB-lite"/>
    </source>
</evidence>
<dbReference type="PROSITE" id="PS00417">
    <property type="entry name" value="SYNAPTOBREVIN"/>
    <property type="match status" value="1"/>
</dbReference>
<keyword evidence="3 10" id="KW-0812">Transmembrane</keyword>
<dbReference type="InterPro" id="IPR042855">
    <property type="entry name" value="V_SNARE_CC"/>
</dbReference>
<keyword evidence="6 10" id="KW-0472">Membrane</keyword>
<organism evidence="12 13">
    <name type="scientific">Pachysolen tannophilus NRRL Y-2460</name>
    <dbReference type="NCBI Taxonomy" id="669874"/>
    <lineage>
        <taxon>Eukaryota</taxon>
        <taxon>Fungi</taxon>
        <taxon>Dikarya</taxon>
        <taxon>Ascomycota</taxon>
        <taxon>Saccharomycotina</taxon>
        <taxon>Pichiomycetes</taxon>
        <taxon>Pachysolenaceae</taxon>
        <taxon>Pachysolen</taxon>
    </lineage>
</organism>
<dbReference type="Proteomes" id="UP000094236">
    <property type="component" value="Unassembled WGS sequence"/>
</dbReference>
<evidence type="ECO:0000259" key="11">
    <source>
        <dbReference type="PROSITE" id="PS50892"/>
    </source>
</evidence>
<dbReference type="FunFam" id="1.20.5.110:FF:000004">
    <property type="entry name" value="Vesicle-associated membrane protein 7"/>
    <property type="match status" value="1"/>
</dbReference>
<protein>
    <recommendedName>
        <fullName evidence="11">V-SNARE coiled-coil homology domain-containing protein</fullName>
    </recommendedName>
</protein>
<evidence type="ECO:0000256" key="8">
    <source>
        <dbReference type="PROSITE-ProRule" id="PRU00290"/>
    </source>
</evidence>
<dbReference type="GO" id="GO:0015031">
    <property type="term" value="P:protein transport"/>
    <property type="evidence" value="ECO:0007669"/>
    <property type="project" value="UniProtKB-KW"/>
</dbReference>
<gene>
    <name evidence="12" type="ORF">PACTADRAFT_1271</name>
</gene>
<dbReference type="GO" id="GO:0012505">
    <property type="term" value="C:endomembrane system"/>
    <property type="evidence" value="ECO:0007669"/>
    <property type="project" value="UniProtKB-SubCell"/>
</dbReference>
<keyword evidence="8" id="KW-0175">Coiled coil</keyword>
<keyword evidence="2" id="KW-0813">Transport</keyword>
<dbReference type="GO" id="GO:0005737">
    <property type="term" value="C:cytoplasm"/>
    <property type="evidence" value="ECO:0007669"/>
    <property type="project" value="UniProtKB-ARBA"/>
</dbReference>
<feature type="transmembrane region" description="Helical" evidence="10">
    <location>
        <begin position="317"/>
        <end position="339"/>
    </location>
</feature>
<dbReference type="AlphaFoldDB" id="A0A1E4TY79"/>
<dbReference type="PANTHER" id="PTHR21136">
    <property type="entry name" value="SNARE PROTEINS"/>
    <property type="match status" value="1"/>
</dbReference>
<dbReference type="Pfam" id="PF00957">
    <property type="entry name" value="Synaptobrevin"/>
    <property type="match status" value="1"/>
</dbReference>
<dbReference type="GO" id="GO:0016192">
    <property type="term" value="P:vesicle-mediated transport"/>
    <property type="evidence" value="ECO:0007669"/>
    <property type="project" value="InterPro"/>
</dbReference>
<dbReference type="STRING" id="669874.A0A1E4TY79"/>
<evidence type="ECO:0000256" key="10">
    <source>
        <dbReference type="SAM" id="Phobius"/>
    </source>
</evidence>
<dbReference type="CDD" id="cd15843">
    <property type="entry name" value="R-SNARE"/>
    <property type="match status" value="1"/>
</dbReference>
<keyword evidence="5 10" id="KW-1133">Transmembrane helix</keyword>
<dbReference type="InterPro" id="IPR051097">
    <property type="entry name" value="Synaptobrevin-like_transport"/>
</dbReference>
<evidence type="ECO:0000256" key="1">
    <source>
        <dbReference type="ARBA" id="ARBA00008025"/>
    </source>
</evidence>
<reference evidence="13" key="1">
    <citation type="submission" date="2016-05" db="EMBL/GenBank/DDBJ databases">
        <title>Comparative genomics of biotechnologically important yeasts.</title>
        <authorList>
            <consortium name="DOE Joint Genome Institute"/>
            <person name="Riley R."/>
            <person name="Haridas S."/>
            <person name="Wolfe K.H."/>
            <person name="Lopes M.R."/>
            <person name="Hittinger C.T."/>
            <person name="Goker M."/>
            <person name="Salamov A."/>
            <person name="Wisecaver J."/>
            <person name="Long T.M."/>
            <person name="Aerts A.L."/>
            <person name="Barry K."/>
            <person name="Choi C."/>
            <person name="Clum A."/>
            <person name="Coughlan A.Y."/>
            <person name="Deshpande S."/>
            <person name="Douglass A.P."/>
            <person name="Hanson S.J."/>
            <person name="Klenk H.-P."/>
            <person name="Labutti K."/>
            <person name="Lapidus A."/>
            <person name="Lindquist E."/>
            <person name="Lipzen A."/>
            <person name="Meier-Kolthoff J.P."/>
            <person name="Ohm R.A."/>
            <person name="Otillar R.P."/>
            <person name="Pangilinan J."/>
            <person name="Peng Y."/>
            <person name="Rokas A."/>
            <person name="Rosa C.A."/>
            <person name="Scheuner C."/>
            <person name="Sibirny A.A."/>
            <person name="Slot J.C."/>
            <person name="Stielow J.B."/>
            <person name="Sun H."/>
            <person name="Kurtzman C.P."/>
            <person name="Blackwell M."/>
            <person name="Grigoriev I.V."/>
            <person name="Jeffries T.W."/>
        </authorList>
    </citation>
    <scope>NUCLEOTIDE SEQUENCE [LARGE SCALE GENOMIC DNA]</scope>
    <source>
        <strain evidence="13">NRRL Y-2460</strain>
    </source>
</reference>
<feature type="domain" description="V-SNARE coiled-coil homology" evidence="11">
    <location>
        <begin position="260"/>
        <end position="320"/>
    </location>
</feature>
<evidence type="ECO:0000256" key="7">
    <source>
        <dbReference type="ARBA" id="ARBA00046280"/>
    </source>
</evidence>
<evidence type="ECO:0000313" key="13">
    <source>
        <dbReference type="Proteomes" id="UP000094236"/>
    </source>
</evidence>
<dbReference type="EMBL" id="KV454012">
    <property type="protein sequence ID" value="ODV96684.1"/>
    <property type="molecule type" value="Genomic_DNA"/>
</dbReference>
<dbReference type="PRINTS" id="PR00219">
    <property type="entry name" value="SYNAPTOBREVN"/>
</dbReference>
<proteinExistence type="inferred from homology"/>
<evidence type="ECO:0000256" key="6">
    <source>
        <dbReference type="ARBA" id="ARBA00023136"/>
    </source>
</evidence>
<sequence length="384" mass="42582">MSSTNSVSGDSTNDINSHLIYTTLTSNSTTLYTNENLNITSCLNINCTELVSEELGYINSNKDSAHSSSLGSANGNGLKKTGNFGSIIINGNTLYRGSITVNLMLYYFKYLLPSNDLITIVTICTDKLNQNFVLNVLNRILKEYKIFKEEQDALISDQKTKLANNNANQNSNAVGSTYFHFGHQQQPQQQQNSSSPKSPKNEDGTTIVGDIDKHKEPNKLEFKIKFNQIIKFEELKLSKYKNYYSAANNSNGNTFGNADEVGLANDEIDEVRNMMNENIERVIDRGERISLLVNKTDRLNNVSSSFRRRTISIRRKFWWKNFKFFAMLSALLVIFMYLFGGEFCGLPLYSKCFEHGGGSDGDGSGRSSGGGGGGNGGHTGALLD</sequence>
<comment type="subcellular location">
    <subcellularLocation>
        <location evidence="7">Endomembrane system</location>
        <topology evidence="7">Single-pass type IV membrane protein</topology>
    </subcellularLocation>
</comment>